<comment type="caution">
    <text evidence="1">The sequence shown here is derived from an EMBL/GenBank/DDBJ whole genome shotgun (WGS) entry which is preliminary data.</text>
</comment>
<keyword evidence="2" id="KW-1185">Reference proteome</keyword>
<evidence type="ECO:0000313" key="2">
    <source>
        <dbReference type="Proteomes" id="UP000541810"/>
    </source>
</evidence>
<name>A0A7X0H6P7_9BACT</name>
<dbReference type="EMBL" id="JACHGY010000001">
    <property type="protein sequence ID" value="MBB6430301.1"/>
    <property type="molecule type" value="Genomic_DNA"/>
</dbReference>
<sequence length="35" mass="3808">MTKLNLQKDSYIYPLDVSVAGIVYASTHPQPSAEA</sequence>
<dbReference type="Proteomes" id="UP000541810">
    <property type="component" value="Unassembled WGS sequence"/>
</dbReference>
<organism evidence="1 2">
    <name type="scientific">Algisphaera agarilytica</name>
    <dbReference type="NCBI Taxonomy" id="1385975"/>
    <lineage>
        <taxon>Bacteria</taxon>
        <taxon>Pseudomonadati</taxon>
        <taxon>Planctomycetota</taxon>
        <taxon>Phycisphaerae</taxon>
        <taxon>Phycisphaerales</taxon>
        <taxon>Phycisphaeraceae</taxon>
        <taxon>Algisphaera</taxon>
    </lineage>
</organism>
<evidence type="ECO:0000313" key="1">
    <source>
        <dbReference type="EMBL" id="MBB6430301.1"/>
    </source>
</evidence>
<protein>
    <submittedName>
        <fullName evidence="1">Uncharacterized protein</fullName>
    </submittedName>
</protein>
<accession>A0A7X0H6P7</accession>
<reference evidence="1 2" key="1">
    <citation type="submission" date="2020-08" db="EMBL/GenBank/DDBJ databases">
        <title>Genomic Encyclopedia of Type Strains, Phase IV (KMG-IV): sequencing the most valuable type-strain genomes for metagenomic binning, comparative biology and taxonomic classification.</title>
        <authorList>
            <person name="Goeker M."/>
        </authorList>
    </citation>
    <scope>NUCLEOTIDE SEQUENCE [LARGE SCALE GENOMIC DNA]</scope>
    <source>
        <strain evidence="1 2">DSM 103725</strain>
    </source>
</reference>
<proteinExistence type="predicted"/>
<dbReference type="AlphaFoldDB" id="A0A7X0H6P7"/>
<gene>
    <name evidence="1" type="ORF">HNQ40_002107</name>
</gene>